<evidence type="ECO:0000313" key="4">
    <source>
        <dbReference type="Proteomes" id="UP001143981"/>
    </source>
</evidence>
<reference evidence="3" key="1">
    <citation type="submission" date="2022-07" db="EMBL/GenBank/DDBJ databases">
        <title>Phylogenomic reconstructions and comparative analyses of Kickxellomycotina fungi.</title>
        <authorList>
            <person name="Reynolds N.K."/>
            <person name="Stajich J.E."/>
            <person name="Barry K."/>
            <person name="Grigoriev I.V."/>
            <person name="Crous P."/>
            <person name="Smith M.E."/>
        </authorList>
    </citation>
    <scope>NUCLEOTIDE SEQUENCE</scope>
    <source>
        <strain evidence="3">BCRC 34381</strain>
    </source>
</reference>
<dbReference type="OrthoDB" id="435607at2759"/>
<accession>A0A9W8CZ02</accession>
<evidence type="ECO:0000259" key="2">
    <source>
        <dbReference type="Pfam" id="PF18035"/>
    </source>
</evidence>
<keyword evidence="4" id="KW-1185">Reference proteome</keyword>
<protein>
    <recommendedName>
        <fullName evidence="2">Bap31/Bap29 cytoplasmic coiled-coil domain-containing protein</fullName>
    </recommendedName>
</protein>
<proteinExistence type="predicted"/>
<dbReference type="Gene3D" id="1.20.5.110">
    <property type="match status" value="1"/>
</dbReference>
<gene>
    <name evidence="3" type="ORF">LPJ61_002640</name>
</gene>
<dbReference type="Pfam" id="PF18035">
    <property type="entry name" value="Bap31_Bap29_C"/>
    <property type="match status" value="1"/>
</dbReference>
<evidence type="ECO:0000313" key="3">
    <source>
        <dbReference type="EMBL" id="KAJ1731231.1"/>
    </source>
</evidence>
<sequence length="50" mass="5970">EVEELKRKDRDMETLKKQAESSHREYMRLADECERLQKQLDASSESKKDA</sequence>
<feature type="region of interest" description="Disordered" evidence="1">
    <location>
        <begin position="1"/>
        <end position="24"/>
    </location>
</feature>
<comment type="caution">
    <text evidence="3">The sequence shown here is derived from an EMBL/GenBank/DDBJ whole genome shotgun (WGS) entry which is preliminary data.</text>
</comment>
<evidence type="ECO:0000256" key="1">
    <source>
        <dbReference type="SAM" id="MobiDB-lite"/>
    </source>
</evidence>
<dbReference type="EMBL" id="JANBOI010000353">
    <property type="protein sequence ID" value="KAJ1731231.1"/>
    <property type="molecule type" value="Genomic_DNA"/>
</dbReference>
<organism evidence="3 4">
    <name type="scientific">Coemansia biformis</name>
    <dbReference type="NCBI Taxonomy" id="1286918"/>
    <lineage>
        <taxon>Eukaryota</taxon>
        <taxon>Fungi</taxon>
        <taxon>Fungi incertae sedis</taxon>
        <taxon>Zoopagomycota</taxon>
        <taxon>Kickxellomycotina</taxon>
        <taxon>Kickxellomycetes</taxon>
        <taxon>Kickxellales</taxon>
        <taxon>Kickxellaceae</taxon>
        <taxon>Coemansia</taxon>
    </lineage>
</organism>
<dbReference type="InterPro" id="IPR041672">
    <property type="entry name" value="Bap31/Bap29_C"/>
</dbReference>
<feature type="non-terminal residue" evidence="3">
    <location>
        <position position="1"/>
    </location>
</feature>
<name>A0A9W8CZ02_9FUNG</name>
<dbReference type="AlphaFoldDB" id="A0A9W8CZ02"/>
<dbReference type="Proteomes" id="UP001143981">
    <property type="component" value="Unassembled WGS sequence"/>
</dbReference>
<feature type="domain" description="Bap31/Bap29 cytoplasmic coiled-coil" evidence="2">
    <location>
        <begin position="3"/>
        <end position="49"/>
    </location>
</feature>